<dbReference type="EMBL" id="JAQQAF010000008">
    <property type="protein sequence ID" value="KAJ8465664.1"/>
    <property type="molecule type" value="Genomic_DNA"/>
</dbReference>
<evidence type="ECO:0000313" key="2">
    <source>
        <dbReference type="EMBL" id="KAJ8465664.1"/>
    </source>
</evidence>
<name>A0AAV8Q2X1_ENSVE</name>
<accession>A0AAV8Q2X1</accession>
<keyword evidence="1" id="KW-1133">Transmembrane helix</keyword>
<keyword evidence="1" id="KW-0472">Membrane</keyword>
<reference evidence="2 3" key="1">
    <citation type="submission" date="2022-12" db="EMBL/GenBank/DDBJ databases">
        <title>Chromosome-scale assembly of the Ensete ventricosum genome.</title>
        <authorList>
            <person name="Dussert Y."/>
            <person name="Stocks J."/>
            <person name="Wendawek A."/>
            <person name="Woldeyes F."/>
            <person name="Nichols R.A."/>
            <person name="Borrell J.S."/>
        </authorList>
    </citation>
    <scope>NUCLEOTIDE SEQUENCE [LARGE SCALE GENOMIC DNA]</scope>
    <source>
        <strain evidence="3">cv. Maze</strain>
        <tissue evidence="2">Seeds</tissue>
    </source>
</reference>
<sequence length="66" mass="7175">MGHEQKLIRSSSRVKCQKQHLAFLTTCCLISVTLLTGCCVSSTKLSSWLWNHAAPMAGGRIGKTVV</sequence>
<organism evidence="2 3">
    <name type="scientific">Ensete ventricosum</name>
    <name type="common">Abyssinian banana</name>
    <name type="synonym">Musa ensete</name>
    <dbReference type="NCBI Taxonomy" id="4639"/>
    <lineage>
        <taxon>Eukaryota</taxon>
        <taxon>Viridiplantae</taxon>
        <taxon>Streptophyta</taxon>
        <taxon>Embryophyta</taxon>
        <taxon>Tracheophyta</taxon>
        <taxon>Spermatophyta</taxon>
        <taxon>Magnoliopsida</taxon>
        <taxon>Liliopsida</taxon>
        <taxon>Zingiberales</taxon>
        <taxon>Musaceae</taxon>
        <taxon>Ensete</taxon>
    </lineage>
</organism>
<evidence type="ECO:0000313" key="3">
    <source>
        <dbReference type="Proteomes" id="UP001222027"/>
    </source>
</evidence>
<comment type="caution">
    <text evidence="2">The sequence shown here is derived from an EMBL/GenBank/DDBJ whole genome shotgun (WGS) entry which is preliminary data.</text>
</comment>
<keyword evidence="1" id="KW-0812">Transmembrane</keyword>
<protein>
    <submittedName>
        <fullName evidence="2">Uncharacterized protein</fullName>
    </submittedName>
</protein>
<keyword evidence="3" id="KW-1185">Reference proteome</keyword>
<dbReference type="AlphaFoldDB" id="A0AAV8Q2X1"/>
<dbReference type="Proteomes" id="UP001222027">
    <property type="component" value="Unassembled WGS sequence"/>
</dbReference>
<proteinExistence type="predicted"/>
<gene>
    <name evidence="2" type="ORF">OPV22_028216</name>
</gene>
<evidence type="ECO:0000256" key="1">
    <source>
        <dbReference type="SAM" id="Phobius"/>
    </source>
</evidence>
<feature type="transmembrane region" description="Helical" evidence="1">
    <location>
        <begin position="21"/>
        <end position="43"/>
    </location>
</feature>